<reference evidence="3" key="1">
    <citation type="submission" date="2021-01" db="EMBL/GenBank/DDBJ databases">
        <authorList>
            <person name="Corre E."/>
            <person name="Pelletier E."/>
            <person name="Niang G."/>
            <person name="Scheremetjew M."/>
            <person name="Finn R."/>
            <person name="Kale V."/>
            <person name="Holt S."/>
            <person name="Cochrane G."/>
            <person name="Meng A."/>
            <person name="Brown T."/>
            <person name="Cohen L."/>
        </authorList>
    </citation>
    <scope>NUCLEOTIDE SEQUENCE</scope>
</reference>
<dbReference type="AlphaFoldDB" id="A0A7S0XS37"/>
<feature type="compositionally biased region" description="Polar residues" evidence="1">
    <location>
        <begin position="24"/>
        <end position="34"/>
    </location>
</feature>
<keyword evidence="2" id="KW-1133">Transmembrane helix</keyword>
<evidence type="ECO:0000256" key="1">
    <source>
        <dbReference type="SAM" id="MobiDB-lite"/>
    </source>
</evidence>
<name>A0A7S0XS37_9EUKA</name>
<accession>A0A7S0XS37</accession>
<protein>
    <submittedName>
        <fullName evidence="3">Uncharacterized protein</fullName>
    </submittedName>
</protein>
<feature type="compositionally biased region" description="Acidic residues" evidence="1">
    <location>
        <begin position="12"/>
        <end position="23"/>
    </location>
</feature>
<sequence>MADDPIIPQTSDDGDTDNDEQELSNDTQSSNRNIANLAKIDTAPKHDPKLETRTTDAPTTPAPKPPAIKTTTSMSGLLFDRTNTPQTHAPKPPSFDSATSENSQKQLIAIREDPETGNSMQSPVFNDYTQLCCCLIFFFAWTGLIIVAYVKAKNAVQAYKRGNYMLYKSLNNQARTYMVISVTISLLIVCAAFVVVVTVLETRAPDDAVEQIPEA</sequence>
<gene>
    <name evidence="3" type="ORF">EMAR1385_LOCUS1424</name>
</gene>
<feature type="transmembrane region" description="Helical" evidence="2">
    <location>
        <begin position="177"/>
        <end position="200"/>
    </location>
</feature>
<dbReference type="EMBL" id="HBFI01002010">
    <property type="protein sequence ID" value="CAD8732543.1"/>
    <property type="molecule type" value="Transcribed_RNA"/>
</dbReference>
<feature type="region of interest" description="Disordered" evidence="1">
    <location>
        <begin position="1"/>
        <end position="104"/>
    </location>
</feature>
<proteinExistence type="predicted"/>
<feature type="compositionally biased region" description="Basic and acidic residues" evidence="1">
    <location>
        <begin position="42"/>
        <end position="54"/>
    </location>
</feature>
<evidence type="ECO:0000256" key="2">
    <source>
        <dbReference type="SAM" id="Phobius"/>
    </source>
</evidence>
<keyword evidence="2" id="KW-0812">Transmembrane</keyword>
<keyword evidence="2" id="KW-0472">Membrane</keyword>
<organism evidence="3">
    <name type="scientific">Elphidium margaritaceum</name>
    <dbReference type="NCBI Taxonomy" id="933848"/>
    <lineage>
        <taxon>Eukaryota</taxon>
        <taxon>Sar</taxon>
        <taxon>Rhizaria</taxon>
        <taxon>Retaria</taxon>
        <taxon>Foraminifera</taxon>
        <taxon>Rotaliida</taxon>
        <taxon>Elphidiidae</taxon>
        <taxon>Elphidium</taxon>
    </lineage>
</organism>
<feature type="transmembrane region" description="Helical" evidence="2">
    <location>
        <begin position="128"/>
        <end position="150"/>
    </location>
</feature>
<evidence type="ECO:0000313" key="3">
    <source>
        <dbReference type="EMBL" id="CAD8732543.1"/>
    </source>
</evidence>